<proteinExistence type="predicted"/>
<name>A0ABW5NL10_9SPHI</name>
<dbReference type="Proteomes" id="UP001597393">
    <property type="component" value="Unassembled WGS sequence"/>
</dbReference>
<accession>A0ABW5NL10</accession>
<comment type="caution">
    <text evidence="1">The sequence shown here is derived from an EMBL/GenBank/DDBJ whole genome shotgun (WGS) entry which is preliminary data.</text>
</comment>
<evidence type="ECO:0000313" key="2">
    <source>
        <dbReference type="Proteomes" id="UP001597393"/>
    </source>
</evidence>
<gene>
    <name evidence="1" type="ORF">ACFSQ3_12700</name>
</gene>
<organism evidence="1 2">
    <name type="scientific">Sphingobacterium corticis</name>
    <dbReference type="NCBI Taxonomy" id="1812823"/>
    <lineage>
        <taxon>Bacteria</taxon>
        <taxon>Pseudomonadati</taxon>
        <taxon>Bacteroidota</taxon>
        <taxon>Sphingobacteriia</taxon>
        <taxon>Sphingobacteriales</taxon>
        <taxon>Sphingobacteriaceae</taxon>
        <taxon>Sphingobacterium</taxon>
    </lineage>
</organism>
<protein>
    <submittedName>
        <fullName evidence="1">Uncharacterized protein</fullName>
    </submittedName>
</protein>
<dbReference type="RefSeq" id="WP_380869935.1">
    <property type="nucleotide sequence ID" value="NZ_JBHUMA010000006.1"/>
</dbReference>
<sequence>MQEESKKIIEHYLSNNQVTVALKPDDQALLRKLLYSYIKIKGDLMAIGTLLAYVSETLQSTESFPSDLAKIAAYAIKNSVLEDE</sequence>
<evidence type="ECO:0000313" key="1">
    <source>
        <dbReference type="EMBL" id="MFD2599811.1"/>
    </source>
</evidence>
<reference evidence="2" key="1">
    <citation type="journal article" date="2019" name="Int. J. Syst. Evol. Microbiol.">
        <title>The Global Catalogue of Microorganisms (GCM) 10K type strain sequencing project: providing services to taxonomists for standard genome sequencing and annotation.</title>
        <authorList>
            <consortium name="The Broad Institute Genomics Platform"/>
            <consortium name="The Broad Institute Genome Sequencing Center for Infectious Disease"/>
            <person name="Wu L."/>
            <person name="Ma J."/>
        </authorList>
    </citation>
    <scope>NUCLEOTIDE SEQUENCE [LARGE SCALE GENOMIC DNA]</scope>
    <source>
        <strain evidence="2">KCTC 42248</strain>
    </source>
</reference>
<keyword evidence="2" id="KW-1185">Reference proteome</keyword>
<dbReference type="EMBL" id="JBHUMA010000006">
    <property type="protein sequence ID" value="MFD2599811.1"/>
    <property type="molecule type" value="Genomic_DNA"/>
</dbReference>